<gene>
    <name evidence="2" type="ORF">AB0L03_26265</name>
</gene>
<dbReference type="Gene3D" id="3.40.630.30">
    <property type="match status" value="1"/>
</dbReference>
<dbReference type="InterPro" id="IPR000182">
    <property type="entry name" value="GNAT_dom"/>
</dbReference>
<accession>A0ABV3J1R7</accession>
<evidence type="ECO:0000313" key="3">
    <source>
        <dbReference type="Proteomes" id="UP001552479"/>
    </source>
</evidence>
<dbReference type="RefSeq" id="WP_366089727.1">
    <property type="nucleotide sequence ID" value="NZ_JBFASG010000032.1"/>
</dbReference>
<sequence>MTDLVVRALTEHDTHLFASFDASAPTPALVGKGAFGHAYVPVHEGGEYRPDWTWVALRDGRVVARAAWWGGPGDETPKALDWFDFADGEAEAAARVLRTAPLRSEYCLIAPPGWRDLPDVRAAVEARVEAAEAAGMQVLVERFRYEWTTDCPLPERTGRLVCRPEPDEAVIRDVLGRTMHGTLDAHDSRNVAELGLEAAVDDSMEFLDWLPSPRAWWKLAYTPEGELVGIHIPAHNPAGPCVGYIGVVPGQRGRGYAYDLLVECTHDLVDEGATRIAAATDQGNFPMAANFAKAGYPVSQERIDLLPPREG</sequence>
<name>A0ABV3J1R7_9ACTN</name>
<organism evidence="2 3">
    <name type="scientific">Streptomyces roseoverticillatus</name>
    <dbReference type="NCBI Taxonomy" id="66429"/>
    <lineage>
        <taxon>Bacteria</taxon>
        <taxon>Bacillati</taxon>
        <taxon>Actinomycetota</taxon>
        <taxon>Actinomycetes</taxon>
        <taxon>Kitasatosporales</taxon>
        <taxon>Streptomycetaceae</taxon>
        <taxon>Streptomyces</taxon>
    </lineage>
</organism>
<proteinExistence type="predicted"/>
<feature type="domain" description="N-acetyltransferase" evidence="1">
    <location>
        <begin position="178"/>
        <end position="311"/>
    </location>
</feature>
<protein>
    <submittedName>
        <fullName evidence="2">GNAT family N-acetyltransferase</fullName>
    </submittedName>
</protein>
<evidence type="ECO:0000259" key="1">
    <source>
        <dbReference type="PROSITE" id="PS51186"/>
    </source>
</evidence>
<dbReference type="InterPro" id="IPR016181">
    <property type="entry name" value="Acyl_CoA_acyltransferase"/>
</dbReference>
<dbReference type="EMBL" id="JBFASG010000032">
    <property type="protein sequence ID" value="MEV4926289.1"/>
    <property type="molecule type" value="Genomic_DNA"/>
</dbReference>
<reference evidence="2 3" key="1">
    <citation type="submission" date="2024-06" db="EMBL/GenBank/DDBJ databases">
        <title>The Natural Products Discovery Center: Release of the First 8490 Sequenced Strains for Exploring Actinobacteria Biosynthetic Diversity.</title>
        <authorList>
            <person name="Kalkreuter E."/>
            <person name="Kautsar S.A."/>
            <person name="Yang D."/>
            <person name="Bader C.D."/>
            <person name="Teijaro C.N."/>
            <person name="Fluegel L."/>
            <person name="Davis C.M."/>
            <person name="Simpson J.R."/>
            <person name="Lauterbach L."/>
            <person name="Steele A.D."/>
            <person name="Gui C."/>
            <person name="Meng S."/>
            <person name="Li G."/>
            <person name="Viehrig K."/>
            <person name="Ye F."/>
            <person name="Su P."/>
            <person name="Kiefer A.F."/>
            <person name="Nichols A."/>
            <person name="Cepeda A.J."/>
            <person name="Yan W."/>
            <person name="Fan B."/>
            <person name="Jiang Y."/>
            <person name="Adhikari A."/>
            <person name="Zheng C.-J."/>
            <person name="Schuster L."/>
            <person name="Cowan T.M."/>
            <person name="Smanski M.J."/>
            <person name="Chevrette M.G."/>
            <person name="De Carvalho L.P.S."/>
            <person name="Shen B."/>
        </authorList>
    </citation>
    <scope>NUCLEOTIDE SEQUENCE [LARGE SCALE GENOMIC DNA]</scope>
    <source>
        <strain evidence="2 3">NPDC053791</strain>
    </source>
</reference>
<evidence type="ECO:0000313" key="2">
    <source>
        <dbReference type="EMBL" id="MEV4926289.1"/>
    </source>
</evidence>
<keyword evidence="3" id="KW-1185">Reference proteome</keyword>
<dbReference type="SUPFAM" id="SSF55729">
    <property type="entry name" value="Acyl-CoA N-acyltransferases (Nat)"/>
    <property type="match status" value="1"/>
</dbReference>
<dbReference type="PROSITE" id="PS51186">
    <property type="entry name" value="GNAT"/>
    <property type="match status" value="1"/>
</dbReference>
<dbReference type="Pfam" id="PF00583">
    <property type="entry name" value="Acetyltransf_1"/>
    <property type="match status" value="1"/>
</dbReference>
<dbReference type="Proteomes" id="UP001552479">
    <property type="component" value="Unassembled WGS sequence"/>
</dbReference>
<comment type="caution">
    <text evidence="2">The sequence shown here is derived from an EMBL/GenBank/DDBJ whole genome shotgun (WGS) entry which is preliminary data.</text>
</comment>
<dbReference type="CDD" id="cd04301">
    <property type="entry name" value="NAT_SF"/>
    <property type="match status" value="1"/>
</dbReference>